<evidence type="ECO:0000256" key="5">
    <source>
        <dbReference type="SAM" id="Phobius"/>
    </source>
</evidence>
<dbReference type="NCBIfam" id="TIGR01593">
    <property type="entry name" value="holin_tox_secr"/>
    <property type="match status" value="1"/>
</dbReference>
<keyword evidence="4 5" id="KW-0472">Membrane</keyword>
<gene>
    <name evidence="6" type="ORF">KL86CLO1_11690</name>
</gene>
<dbReference type="GO" id="GO:0016020">
    <property type="term" value="C:membrane"/>
    <property type="evidence" value="ECO:0007669"/>
    <property type="project" value="UniProtKB-SubCell"/>
</dbReference>
<keyword evidence="3 5" id="KW-1133">Transmembrane helix</keyword>
<name>A0A212JTG9_9FIRM</name>
<evidence type="ECO:0000256" key="1">
    <source>
        <dbReference type="ARBA" id="ARBA00004141"/>
    </source>
</evidence>
<dbReference type="Pfam" id="PF05105">
    <property type="entry name" value="Phage_holin_4_1"/>
    <property type="match status" value="1"/>
</dbReference>
<sequence length="179" mass="19474">MIKTLWHSKLNLSDQLSMMDTTGLLKERCKVDRILHIKDAVLLWLAAMVSVLANPFGGWDVALQVLVFMITADYISGLVVAGIFKKSPKSESGALESRAGFKGLVRKGGILLVVLVATKLDELTGAAYIRTAVCFYFVADEGISVIENLGLMGIPLPGFLKKMLEAMRDKASSGEEKKV</sequence>
<feature type="transmembrane region" description="Helical" evidence="5">
    <location>
        <begin position="40"/>
        <end position="59"/>
    </location>
</feature>
<organism evidence="6">
    <name type="scientific">uncultured Eubacteriales bacterium</name>
    <dbReference type="NCBI Taxonomy" id="172733"/>
    <lineage>
        <taxon>Bacteria</taxon>
        <taxon>Bacillati</taxon>
        <taxon>Bacillota</taxon>
        <taxon>Clostridia</taxon>
        <taxon>Eubacteriales</taxon>
        <taxon>environmental samples</taxon>
    </lineage>
</organism>
<feature type="transmembrane region" description="Helical" evidence="5">
    <location>
        <begin position="65"/>
        <end position="84"/>
    </location>
</feature>
<evidence type="ECO:0000256" key="2">
    <source>
        <dbReference type="ARBA" id="ARBA00022692"/>
    </source>
</evidence>
<reference evidence="6" key="1">
    <citation type="submission" date="2016-04" db="EMBL/GenBank/DDBJ databases">
        <authorList>
            <person name="Evans L.H."/>
            <person name="Alamgir A."/>
            <person name="Owens N."/>
            <person name="Weber N.D."/>
            <person name="Virtaneva K."/>
            <person name="Barbian K."/>
            <person name="Babar A."/>
            <person name="Rosenke K."/>
        </authorList>
    </citation>
    <scope>NUCLEOTIDE SEQUENCE</scope>
    <source>
        <strain evidence="6">86</strain>
    </source>
</reference>
<protein>
    <submittedName>
        <fullName evidence="6">Toxin secretion/phage lysis holin (Modular protein)</fullName>
    </submittedName>
</protein>
<dbReference type="InterPro" id="IPR006480">
    <property type="entry name" value="Phage_holin_4_1"/>
</dbReference>
<dbReference type="EMBL" id="FLUN01000001">
    <property type="protein sequence ID" value="SBW02744.1"/>
    <property type="molecule type" value="Genomic_DNA"/>
</dbReference>
<accession>A0A212JTG9</accession>
<evidence type="ECO:0000256" key="3">
    <source>
        <dbReference type="ARBA" id="ARBA00022989"/>
    </source>
</evidence>
<evidence type="ECO:0000256" key="4">
    <source>
        <dbReference type="ARBA" id="ARBA00023136"/>
    </source>
</evidence>
<comment type="subcellular location">
    <subcellularLocation>
        <location evidence="1">Membrane</location>
        <topology evidence="1">Multi-pass membrane protein</topology>
    </subcellularLocation>
</comment>
<proteinExistence type="predicted"/>
<evidence type="ECO:0000313" key="6">
    <source>
        <dbReference type="EMBL" id="SBW02744.1"/>
    </source>
</evidence>
<keyword evidence="2 5" id="KW-0812">Transmembrane</keyword>
<dbReference type="AlphaFoldDB" id="A0A212JTG9"/>